<feature type="domain" description="DUF4200" evidence="3">
    <location>
        <begin position="32"/>
        <end position="149"/>
    </location>
</feature>
<dbReference type="EMBL" id="HBGG01009646">
    <property type="protein sequence ID" value="CAD9202633.1"/>
    <property type="molecule type" value="Transcribed_RNA"/>
</dbReference>
<accession>A0A7S1SPJ1</accession>
<dbReference type="AlphaFoldDB" id="A0A7S1SPJ1"/>
<dbReference type="GO" id="GO:0005856">
    <property type="term" value="C:cytoskeleton"/>
    <property type="evidence" value="ECO:0007669"/>
    <property type="project" value="UniProtKB-ARBA"/>
</dbReference>
<proteinExistence type="predicted"/>
<dbReference type="Pfam" id="PF13863">
    <property type="entry name" value="DUF4200"/>
    <property type="match status" value="1"/>
</dbReference>
<evidence type="ECO:0000256" key="1">
    <source>
        <dbReference type="ARBA" id="ARBA00023054"/>
    </source>
</evidence>
<evidence type="ECO:0000313" key="4">
    <source>
        <dbReference type="EMBL" id="CAD9202633.1"/>
    </source>
</evidence>
<dbReference type="PANTHER" id="PTHR21683">
    <property type="entry name" value="COILED-COIL DOMAIN-CONTAINING PROTEIN 42 LIKE-2-LIKE-RELATED"/>
    <property type="match status" value="1"/>
</dbReference>
<protein>
    <recommendedName>
        <fullName evidence="3">DUF4200 domain-containing protein</fullName>
    </recommendedName>
</protein>
<organism evidence="4">
    <name type="scientific">Tetraselmis chuii</name>
    <dbReference type="NCBI Taxonomy" id="63592"/>
    <lineage>
        <taxon>Eukaryota</taxon>
        <taxon>Viridiplantae</taxon>
        <taxon>Chlorophyta</taxon>
        <taxon>core chlorophytes</taxon>
        <taxon>Chlorodendrophyceae</taxon>
        <taxon>Chlorodendrales</taxon>
        <taxon>Chlorodendraceae</taxon>
        <taxon>Tetraselmis</taxon>
    </lineage>
</organism>
<evidence type="ECO:0000256" key="2">
    <source>
        <dbReference type="SAM" id="Coils"/>
    </source>
</evidence>
<feature type="coiled-coil region" evidence="2">
    <location>
        <begin position="90"/>
        <end position="133"/>
    </location>
</feature>
<name>A0A7S1SPJ1_9CHLO</name>
<sequence>MGDSTFLTALGADPYEGIGKVEDANPSQTTVLLQKKKEMQALQRNVNKKRFECDQRLVVVKNRENMLGEKQSKIQEAIKRFDKFIQENDIKRNKAARKEKEERQERLIKEEEAAELSRKLQQLKDQRGKQKKELQQGKVYERYLETVVEASGGDFEEIDDALGRYTTLKVASLLCREQ</sequence>
<dbReference type="InterPro" id="IPR025252">
    <property type="entry name" value="DUF4200"/>
</dbReference>
<keyword evidence="1 2" id="KW-0175">Coiled coil</keyword>
<gene>
    <name evidence="4" type="ORF">TCHU04912_LOCUS4866</name>
</gene>
<dbReference type="PANTHER" id="PTHR21683:SF2">
    <property type="entry name" value="COILED-COIL DOMAIN-CONTAINING PROTEIN 42 LIKE-2-LIKE"/>
    <property type="match status" value="1"/>
</dbReference>
<evidence type="ECO:0000259" key="3">
    <source>
        <dbReference type="Pfam" id="PF13863"/>
    </source>
</evidence>
<reference evidence="4" key="1">
    <citation type="submission" date="2021-01" db="EMBL/GenBank/DDBJ databases">
        <authorList>
            <person name="Corre E."/>
            <person name="Pelletier E."/>
            <person name="Niang G."/>
            <person name="Scheremetjew M."/>
            <person name="Finn R."/>
            <person name="Kale V."/>
            <person name="Holt S."/>
            <person name="Cochrane G."/>
            <person name="Meng A."/>
            <person name="Brown T."/>
            <person name="Cohen L."/>
        </authorList>
    </citation>
    <scope>NUCLEOTIDE SEQUENCE</scope>
    <source>
        <strain evidence="4">PLY429</strain>
    </source>
</reference>
<dbReference type="InterPro" id="IPR051147">
    <property type="entry name" value="CFAP_domain-containing"/>
</dbReference>